<keyword evidence="3" id="KW-1185">Reference proteome</keyword>
<feature type="chain" id="PRO_5016991882" evidence="1">
    <location>
        <begin position="33"/>
        <end position="174"/>
    </location>
</feature>
<evidence type="ECO:0000256" key="1">
    <source>
        <dbReference type="SAM" id="SignalP"/>
    </source>
</evidence>
<protein>
    <submittedName>
        <fullName evidence="2">Uncharacterized protein</fullName>
    </submittedName>
</protein>
<name>A0A367UDC0_9PROT</name>
<dbReference type="RefSeq" id="WP_114122428.1">
    <property type="nucleotide sequence ID" value="NZ_JPWA01000017.1"/>
</dbReference>
<evidence type="ECO:0000313" key="3">
    <source>
        <dbReference type="Proteomes" id="UP000252419"/>
    </source>
</evidence>
<sequence length="174" mass="19210">MNRFFGYVQKSCAVIPAMTFVFVLMWAQQGHAQFNNKPYSFNTPTGSPGMSTAGRQAMLNDQLFDIRPRNMLRAENGDLLSIEKSKGGSAIVTDSSGNILPGYRGIRVFDVNVYAGAFNSYFTLNGADGRVSYGGYNNDTITGWINLVDQQNGPMIPYYTSSPIDAWTMMVARN</sequence>
<organism evidence="2 3">
    <name type="scientific">Thalassospira xianhensis MCCC 1A02616</name>
    <dbReference type="NCBI Taxonomy" id="1177929"/>
    <lineage>
        <taxon>Bacteria</taxon>
        <taxon>Pseudomonadati</taxon>
        <taxon>Pseudomonadota</taxon>
        <taxon>Alphaproteobacteria</taxon>
        <taxon>Rhodospirillales</taxon>
        <taxon>Thalassospiraceae</taxon>
        <taxon>Thalassospira</taxon>
    </lineage>
</organism>
<proteinExistence type="predicted"/>
<accession>A0A367UDC0</accession>
<keyword evidence="1" id="KW-0732">Signal</keyword>
<gene>
    <name evidence="2" type="ORF">TH5_14745</name>
</gene>
<dbReference type="EMBL" id="JPWA01000017">
    <property type="protein sequence ID" value="RCK05294.1"/>
    <property type="molecule type" value="Genomic_DNA"/>
</dbReference>
<feature type="signal peptide" evidence="1">
    <location>
        <begin position="1"/>
        <end position="32"/>
    </location>
</feature>
<comment type="caution">
    <text evidence="2">The sequence shown here is derived from an EMBL/GenBank/DDBJ whole genome shotgun (WGS) entry which is preliminary data.</text>
</comment>
<evidence type="ECO:0000313" key="2">
    <source>
        <dbReference type="EMBL" id="RCK05294.1"/>
    </source>
</evidence>
<reference evidence="2 3" key="1">
    <citation type="submission" date="2014-07" db="EMBL/GenBank/DDBJ databases">
        <title>Draft genome sequence of Thalassospira xianhensis P-4 (MCCC 1A02616).</title>
        <authorList>
            <person name="Lai Q."/>
            <person name="Shao Z."/>
        </authorList>
    </citation>
    <scope>NUCLEOTIDE SEQUENCE [LARGE SCALE GENOMIC DNA]</scope>
    <source>
        <strain evidence="2 3">MCCC 1A02616</strain>
    </source>
</reference>
<dbReference type="AlphaFoldDB" id="A0A367UDC0"/>
<dbReference type="Proteomes" id="UP000252419">
    <property type="component" value="Unassembled WGS sequence"/>
</dbReference>